<proteinExistence type="predicted"/>
<comment type="caution">
    <text evidence="1">The sequence shown here is derived from an EMBL/GenBank/DDBJ whole genome shotgun (WGS) entry which is preliminary data.</text>
</comment>
<evidence type="ECO:0000313" key="1">
    <source>
        <dbReference type="EMBL" id="GEU71199.1"/>
    </source>
</evidence>
<accession>A0A6L2MCF4</accession>
<dbReference type="AlphaFoldDB" id="A0A6L2MCF4"/>
<dbReference type="EMBL" id="BKCJ010006263">
    <property type="protein sequence ID" value="GEU71199.1"/>
    <property type="molecule type" value="Genomic_DNA"/>
</dbReference>
<protein>
    <submittedName>
        <fullName evidence="1">Uncharacterized protein</fullName>
    </submittedName>
</protein>
<organism evidence="1">
    <name type="scientific">Tanacetum cinerariifolium</name>
    <name type="common">Dalmatian daisy</name>
    <name type="synonym">Chrysanthemum cinerariifolium</name>
    <dbReference type="NCBI Taxonomy" id="118510"/>
    <lineage>
        <taxon>Eukaryota</taxon>
        <taxon>Viridiplantae</taxon>
        <taxon>Streptophyta</taxon>
        <taxon>Embryophyta</taxon>
        <taxon>Tracheophyta</taxon>
        <taxon>Spermatophyta</taxon>
        <taxon>Magnoliopsida</taxon>
        <taxon>eudicotyledons</taxon>
        <taxon>Gunneridae</taxon>
        <taxon>Pentapetalae</taxon>
        <taxon>asterids</taxon>
        <taxon>campanulids</taxon>
        <taxon>Asterales</taxon>
        <taxon>Asteraceae</taxon>
        <taxon>Asteroideae</taxon>
        <taxon>Anthemideae</taxon>
        <taxon>Anthemidinae</taxon>
        <taxon>Tanacetum</taxon>
    </lineage>
</organism>
<name>A0A6L2MCF4_TANCI</name>
<sequence>MNLVGRRMKMVLEPPSVYEQIAVHERQKSTGVDIYNMWVGYIGESEPVFYNYLRPLTSLDEGLYALACHENVRCLPTLVISFKLIEVYIEHGVTALDCYIRPPRFRATIEDITDEPATASLVIDDVIRKLSFEETELDGDVGFENVVKSGVESSRNQMLVELKNPLWQRLALKNPLWQRLALRYEFDFAGTRLQHRQWFPAQSVGSSNTKVLDSPCLLVLITGTSQRRQHDITSLIHIESCKLPTKSLFDVGSSRISIFTVNTFVSLRCSGKFSGKMRRTLYYSL</sequence>
<gene>
    <name evidence="1" type="ORF">Tci_043177</name>
</gene>
<reference evidence="1" key="1">
    <citation type="journal article" date="2019" name="Sci. Rep.">
        <title>Draft genome of Tanacetum cinerariifolium, the natural source of mosquito coil.</title>
        <authorList>
            <person name="Yamashiro T."/>
            <person name="Shiraishi A."/>
            <person name="Satake H."/>
            <person name="Nakayama K."/>
        </authorList>
    </citation>
    <scope>NUCLEOTIDE SEQUENCE</scope>
</reference>